<evidence type="ECO:0000313" key="13">
    <source>
        <dbReference type="Proteomes" id="UP001055439"/>
    </source>
</evidence>
<evidence type="ECO:0000256" key="6">
    <source>
        <dbReference type="ARBA" id="ARBA00023242"/>
    </source>
</evidence>
<feature type="domain" description="K-box" evidence="11">
    <location>
        <begin position="86"/>
        <end position="176"/>
    </location>
</feature>
<dbReference type="FunFam" id="3.40.1810.10:FF:000030">
    <property type="entry name" value="Agamous-like MADS-box protein AGL13"/>
    <property type="match status" value="1"/>
</dbReference>
<dbReference type="InterPro" id="IPR025564">
    <property type="entry name" value="CAAD_dom"/>
</dbReference>
<dbReference type="InterPro" id="IPR036879">
    <property type="entry name" value="TF_MADSbox_sf"/>
</dbReference>
<feature type="transmembrane region" description="Helical" evidence="9">
    <location>
        <begin position="366"/>
        <end position="386"/>
    </location>
</feature>
<dbReference type="PANTHER" id="PTHR48019">
    <property type="entry name" value="SERUM RESPONSE FACTOR HOMOLOG"/>
    <property type="match status" value="1"/>
</dbReference>
<dbReference type="GO" id="GO:0000977">
    <property type="term" value="F:RNA polymerase II transcription regulatory region sequence-specific DNA binding"/>
    <property type="evidence" value="ECO:0007669"/>
    <property type="project" value="InterPro"/>
</dbReference>
<proteinExistence type="predicted"/>
<organism evidence="12 13">
    <name type="scientific">Musa troglodytarum</name>
    <name type="common">fe'i banana</name>
    <dbReference type="NCBI Taxonomy" id="320322"/>
    <lineage>
        <taxon>Eukaryota</taxon>
        <taxon>Viridiplantae</taxon>
        <taxon>Streptophyta</taxon>
        <taxon>Embryophyta</taxon>
        <taxon>Tracheophyta</taxon>
        <taxon>Spermatophyta</taxon>
        <taxon>Magnoliopsida</taxon>
        <taxon>Liliopsida</taxon>
        <taxon>Zingiberales</taxon>
        <taxon>Musaceae</taxon>
        <taxon>Musa</taxon>
    </lineage>
</organism>
<dbReference type="InterPro" id="IPR002487">
    <property type="entry name" value="TF_Kbox"/>
</dbReference>
<protein>
    <submittedName>
        <fullName evidence="12">MADS-box transcription factor</fullName>
    </submittedName>
</protein>
<dbReference type="SUPFAM" id="SSF55455">
    <property type="entry name" value="SRF-like"/>
    <property type="match status" value="1"/>
</dbReference>
<evidence type="ECO:0000259" key="10">
    <source>
        <dbReference type="PROSITE" id="PS50066"/>
    </source>
</evidence>
<dbReference type="PROSITE" id="PS50066">
    <property type="entry name" value="MADS_BOX_2"/>
    <property type="match status" value="1"/>
</dbReference>
<dbReference type="AlphaFoldDB" id="A0A9E7EGC6"/>
<dbReference type="PROSITE" id="PS00350">
    <property type="entry name" value="MADS_BOX_1"/>
    <property type="match status" value="1"/>
</dbReference>
<dbReference type="GO" id="GO:0016020">
    <property type="term" value="C:membrane"/>
    <property type="evidence" value="ECO:0007669"/>
    <property type="project" value="UniProtKB-SubCell"/>
</dbReference>
<dbReference type="GO" id="GO:0046983">
    <property type="term" value="F:protein dimerization activity"/>
    <property type="evidence" value="ECO:0007669"/>
    <property type="project" value="InterPro"/>
</dbReference>
<evidence type="ECO:0000256" key="1">
    <source>
        <dbReference type="ARBA" id="ARBA00004123"/>
    </source>
</evidence>
<keyword evidence="7" id="KW-0175">Coiled coil</keyword>
<dbReference type="SMART" id="SM00432">
    <property type="entry name" value="MADS"/>
    <property type="match status" value="1"/>
</dbReference>
<gene>
    <name evidence="12" type="ORF">MUK42_10013</name>
</gene>
<dbReference type="InterPro" id="IPR050142">
    <property type="entry name" value="MADS-box/MEF2_TF"/>
</dbReference>
<keyword evidence="4" id="KW-0238">DNA-binding</keyword>
<dbReference type="GO" id="GO:0003700">
    <property type="term" value="F:DNA-binding transcription factor activity"/>
    <property type="evidence" value="ECO:0007669"/>
    <property type="project" value="InterPro"/>
</dbReference>
<keyword evidence="13" id="KW-1185">Reference proteome</keyword>
<feature type="coiled-coil region" evidence="7">
    <location>
        <begin position="163"/>
        <end position="190"/>
    </location>
</feature>
<evidence type="ECO:0000256" key="5">
    <source>
        <dbReference type="ARBA" id="ARBA00023163"/>
    </source>
</evidence>
<evidence type="ECO:0000256" key="3">
    <source>
        <dbReference type="ARBA" id="ARBA00023015"/>
    </source>
</evidence>
<feature type="transmembrane region" description="Helical" evidence="9">
    <location>
        <begin position="392"/>
        <end position="410"/>
    </location>
</feature>
<evidence type="ECO:0000256" key="7">
    <source>
        <dbReference type="SAM" id="Coils"/>
    </source>
</evidence>
<evidence type="ECO:0000256" key="2">
    <source>
        <dbReference type="ARBA" id="ARBA00004141"/>
    </source>
</evidence>
<reference evidence="12" key="1">
    <citation type="submission" date="2022-05" db="EMBL/GenBank/DDBJ databases">
        <title>The Musa troglodytarum L. genome provides insights into the mechanism of non-climacteric behaviour and enrichment of carotenoids.</title>
        <authorList>
            <person name="Wang J."/>
        </authorList>
    </citation>
    <scope>NUCLEOTIDE SEQUENCE</scope>
    <source>
        <tissue evidence="12">Leaf</tissue>
    </source>
</reference>
<dbReference type="OrthoDB" id="1898716at2759"/>
<name>A0A9E7EGC6_9LILI</name>
<comment type="subcellular location">
    <subcellularLocation>
        <location evidence="2">Membrane</location>
        <topology evidence="2">Multi-pass membrane protein</topology>
    </subcellularLocation>
    <subcellularLocation>
        <location evidence="1">Nucleus</location>
    </subcellularLocation>
</comment>
<keyword evidence="9" id="KW-0472">Membrane</keyword>
<dbReference type="GO" id="GO:0045944">
    <property type="term" value="P:positive regulation of transcription by RNA polymerase II"/>
    <property type="evidence" value="ECO:0007669"/>
    <property type="project" value="InterPro"/>
</dbReference>
<dbReference type="Proteomes" id="UP001055439">
    <property type="component" value="Chromosome 1"/>
</dbReference>
<dbReference type="Pfam" id="PF01486">
    <property type="entry name" value="K-box"/>
    <property type="match status" value="1"/>
</dbReference>
<keyword evidence="6" id="KW-0539">Nucleus</keyword>
<dbReference type="CDD" id="cd00265">
    <property type="entry name" value="MADS_MEF2_like"/>
    <property type="match status" value="1"/>
</dbReference>
<accession>A0A9E7EGC6</accession>
<keyword evidence="9" id="KW-1133">Transmembrane helix</keyword>
<keyword evidence="9" id="KW-0812">Transmembrane</keyword>
<keyword evidence="3" id="KW-0805">Transcription regulation</keyword>
<dbReference type="EMBL" id="CP097502">
    <property type="protein sequence ID" value="URD76824.1"/>
    <property type="molecule type" value="Genomic_DNA"/>
</dbReference>
<feature type="domain" description="MADS-box" evidence="10">
    <location>
        <begin position="1"/>
        <end position="61"/>
    </location>
</feature>
<dbReference type="Pfam" id="PF14159">
    <property type="entry name" value="CAAD"/>
    <property type="match status" value="1"/>
</dbReference>
<dbReference type="Pfam" id="PF00319">
    <property type="entry name" value="SRF-TF"/>
    <property type="match status" value="1"/>
</dbReference>
<evidence type="ECO:0000259" key="11">
    <source>
        <dbReference type="PROSITE" id="PS51297"/>
    </source>
</evidence>
<dbReference type="InterPro" id="IPR002100">
    <property type="entry name" value="TF_MADSbox"/>
</dbReference>
<dbReference type="GO" id="GO:0009908">
    <property type="term" value="P:flower development"/>
    <property type="evidence" value="ECO:0007669"/>
    <property type="project" value="UniProtKB-ARBA"/>
</dbReference>
<dbReference type="PROSITE" id="PS51297">
    <property type="entry name" value="K_BOX"/>
    <property type="match status" value="1"/>
</dbReference>
<keyword evidence="5" id="KW-0804">Transcription</keyword>
<dbReference type="PRINTS" id="PR00404">
    <property type="entry name" value="MADSDOMAIN"/>
</dbReference>
<evidence type="ECO:0000256" key="9">
    <source>
        <dbReference type="SAM" id="Phobius"/>
    </source>
</evidence>
<sequence length="438" mass="49275">MVRGKIVIRRIDNSTSRQVTFSKRRNGLMKKAKELAILCDAEVGLVIFSSTGRLYDFASTSMNSVIERYKKAKEDHHYSMTATSEVKFWQREVASLRQQLRNLQDNQRHLMGEELSGLSIKDLQDLEKQLEMSLHGVRTKKDQLLTDQIQELKWKENLIYQENVELHKKVNLLSQENMELQEKVNATRGEIGDSGDSAVPYGCLSVREEADAPNHLELSRPLEQANGVQIGAPQLRRRREEKGERRRRKSTAAEQRGRLLPRLHSFRRAMAAFAASSPAATAVLGGTRLSSSLSAALRTPVLHLPPPPRRHFSTHPLPLSFDVARFSSLRVKASSSSEESSGSVQTDELLADLKEKWDSIENKSTVFLYGGGALLAVWLSSVVVSAVNSVPLFPKIMELVGLGYTGWFVYRYLLYKDSRKELATDIEDLKKKIAGTGE</sequence>
<dbReference type="Gene3D" id="3.40.1810.10">
    <property type="entry name" value="Transcription factor, MADS-box"/>
    <property type="match status" value="1"/>
</dbReference>
<evidence type="ECO:0000256" key="8">
    <source>
        <dbReference type="SAM" id="MobiDB-lite"/>
    </source>
</evidence>
<dbReference type="InterPro" id="IPR033896">
    <property type="entry name" value="MEF2-like_N"/>
</dbReference>
<evidence type="ECO:0000313" key="12">
    <source>
        <dbReference type="EMBL" id="URD76824.1"/>
    </source>
</evidence>
<dbReference type="GO" id="GO:0099402">
    <property type="term" value="P:plant organ development"/>
    <property type="evidence" value="ECO:0007669"/>
    <property type="project" value="UniProtKB-ARBA"/>
</dbReference>
<feature type="coiled-coil region" evidence="7">
    <location>
        <begin position="86"/>
        <end position="113"/>
    </location>
</feature>
<evidence type="ECO:0000256" key="4">
    <source>
        <dbReference type="ARBA" id="ARBA00023125"/>
    </source>
</evidence>
<feature type="region of interest" description="Disordered" evidence="8">
    <location>
        <begin position="217"/>
        <end position="256"/>
    </location>
</feature>
<dbReference type="GO" id="GO:0005634">
    <property type="term" value="C:nucleus"/>
    <property type="evidence" value="ECO:0007669"/>
    <property type="project" value="UniProtKB-SubCell"/>
</dbReference>